<reference evidence="13" key="1">
    <citation type="submission" date="2020-11" db="EMBL/GenBank/DDBJ databases">
        <authorList>
            <person name="Tran Van P."/>
        </authorList>
    </citation>
    <scope>NUCLEOTIDE SEQUENCE</scope>
</reference>
<sequence>MSSMAAHSGQTLNDRLNAARYALAGQGLARVVCKATTEEVSGPKKKHLDYLLQCTHEPNVSIPQLANLLIERTNHSSWVVVFKALVTVHHLMCYGNERFTQYLASSNCTFQLSNFLDKTGVKGYEMSTFIRRYAKYLNEKAFSYRTVAFDFTKVKRGKEDGSLRTMNTDKLIKTVPTLQSQVDTLLEFDCNANDLTNGVINAGFMLLFRDLIRLFACYNDAIINCLEKFFDMNKKQAREALDIYKKFLIRMDKVCEFLKVAENVGIDKGEIPDLTKAPSSLLDALEQHLAQLEGKKGQSASNTSQPTNGTSSSNGAIASDSFNGAVKEDTLNVGIDKGEIPDLTKAPSSLLDALEQHLAQLEGKKGQSASNTSQPTNGTSSSNGAIASDSFNGAVKEDTSVKKALEEEEQMLNRLKERHLQDKDGDKKANNPFLSMSPTAESKTSPTSESKSQGLLDFFTDSETSISTKSVNTNSGKASDDLLFLSNANPFADILNAAISNAPPPQAYPSMAPTMAQPTMVPLIQNQPFNGMPTNGNNMFASEDGFAAAFGKRDTTSASDHRTDTITITSADDPNLSTSPSPTQDIIRGAGTTPILPIPDHGFGEDSGIDESNTSRGNSPLPASAISAPPPSGENSPFAQSFEANSASFAATFGETSDGAVKTAPLRPQPPSQHDMGMASGAAPVRPPPPSGANIEHGFEMSAEFGDESTGFAPAMGGGPIIGNIPFAAFDANQQQYIIQQQLLFQQQQRAMSSPQMQQKPAKKASAFEDLDFAMRETMSKPQKPVGAQPQQQSTSPPSAVPPGLVYVPPGTVPPAGYIVMPGMPSYGIATGAAGFDAFGDVLQPQNMMANKMGQTVQTGPQMAPIVTPNTAVNANQSLFKGDLDSSLASLAQNLDINGPKGSFKKPGQQFSSPKNTIKTGAPIQPQTQQMAWNAGQQMGAWNAGGMPIAAQPGAVPAGGQWPAAAGVQPMNAMAYGVQMRPGMVSGMPPVGAGLPGAIQVLPNTTGQRPVNPGVANTQSDPFGAL</sequence>
<dbReference type="FunFam" id="1.20.58.150:FF:000001">
    <property type="entry name" value="phosphatidylinositol-binding clathrin assembly protein-like isoform X1"/>
    <property type="match status" value="1"/>
</dbReference>
<dbReference type="InterPro" id="IPR008942">
    <property type="entry name" value="ENTH_VHS"/>
</dbReference>
<feature type="compositionally biased region" description="Polar residues" evidence="11">
    <location>
        <begin position="298"/>
        <end position="320"/>
    </location>
</feature>
<keyword evidence="9" id="KW-0968">Cytoplasmic vesicle</keyword>
<dbReference type="PANTHER" id="PTHR22951:SF5">
    <property type="entry name" value="PHOSPHATIDYLINOSITOL-BINDING CLATHRIN ASSEMBLY PROTEIN LAP"/>
    <property type="match status" value="1"/>
</dbReference>
<dbReference type="AlphaFoldDB" id="A0A7R9KCX2"/>
<keyword evidence="8" id="KW-0168">Coated pit</keyword>
<dbReference type="InterPro" id="IPR011417">
    <property type="entry name" value="ANTH_dom"/>
</dbReference>
<evidence type="ECO:0000256" key="2">
    <source>
        <dbReference type="ARBA" id="ARBA00004555"/>
    </source>
</evidence>
<dbReference type="Pfam" id="PF07651">
    <property type="entry name" value="ANTH"/>
    <property type="match status" value="1"/>
</dbReference>
<evidence type="ECO:0000256" key="4">
    <source>
        <dbReference type="ARBA" id="ARBA00008011"/>
    </source>
</evidence>
<feature type="compositionally biased region" description="Low complexity" evidence="11">
    <location>
        <begin position="789"/>
        <end position="798"/>
    </location>
</feature>
<dbReference type="InterPro" id="IPR045192">
    <property type="entry name" value="AP180-like"/>
</dbReference>
<dbReference type="GO" id="GO:0030136">
    <property type="term" value="C:clathrin-coated vesicle"/>
    <property type="evidence" value="ECO:0007669"/>
    <property type="project" value="UniProtKB-SubCell"/>
</dbReference>
<dbReference type="GO" id="GO:0032050">
    <property type="term" value="F:clathrin heavy chain binding"/>
    <property type="evidence" value="ECO:0007669"/>
    <property type="project" value="TreeGrafter"/>
</dbReference>
<dbReference type="CDD" id="cd16985">
    <property type="entry name" value="ANTH_N_AP180"/>
    <property type="match status" value="1"/>
</dbReference>
<dbReference type="GO" id="GO:0016185">
    <property type="term" value="P:synaptic vesicle budding from presynaptic endocytic zone membrane"/>
    <property type="evidence" value="ECO:0007669"/>
    <property type="project" value="TreeGrafter"/>
</dbReference>
<dbReference type="EMBL" id="CAJPIZ010000339">
    <property type="protein sequence ID" value="CAG2101186.1"/>
    <property type="molecule type" value="Genomic_DNA"/>
</dbReference>
<gene>
    <name evidence="13" type="ORF">OSB1V03_LOCUS1237</name>
</gene>
<keyword evidence="7" id="KW-0472">Membrane</keyword>
<feature type="compositionally biased region" description="Low complexity" evidence="11">
    <location>
        <begin position="437"/>
        <end position="452"/>
    </location>
</feature>
<dbReference type="SUPFAM" id="SSF89009">
    <property type="entry name" value="GAT-like domain"/>
    <property type="match status" value="1"/>
</dbReference>
<dbReference type="GO" id="GO:0008021">
    <property type="term" value="C:synaptic vesicle"/>
    <property type="evidence" value="ECO:0007669"/>
    <property type="project" value="TreeGrafter"/>
</dbReference>
<evidence type="ECO:0000313" key="14">
    <source>
        <dbReference type="Proteomes" id="UP000759131"/>
    </source>
</evidence>
<keyword evidence="14" id="KW-1185">Reference proteome</keyword>
<dbReference type="GO" id="GO:0048268">
    <property type="term" value="P:clathrin coat assembly"/>
    <property type="evidence" value="ECO:0007669"/>
    <property type="project" value="InterPro"/>
</dbReference>
<feature type="region of interest" description="Disordered" evidence="11">
    <location>
        <begin position="293"/>
        <end position="320"/>
    </location>
</feature>
<evidence type="ECO:0000256" key="7">
    <source>
        <dbReference type="ARBA" id="ARBA00023136"/>
    </source>
</evidence>
<dbReference type="GO" id="GO:0000149">
    <property type="term" value="F:SNARE binding"/>
    <property type="evidence" value="ECO:0007669"/>
    <property type="project" value="TreeGrafter"/>
</dbReference>
<dbReference type="PANTHER" id="PTHR22951">
    <property type="entry name" value="CLATHRIN ASSEMBLY PROTEIN"/>
    <property type="match status" value="1"/>
</dbReference>
<feature type="compositionally biased region" description="Basic and acidic residues" evidence="11">
    <location>
        <begin position="416"/>
        <end position="429"/>
    </location>
</feature>
<dbReference type="Gene3D" id="1.25.40.90">
    <property type="match status" value="1"/>
</dbReference>
<feature type="region of interest" description="Disordered" evidence="11">
    <location>
        <begin position="416"/>
        <end position="453"/>
    </location>
</feature>
<feature type="region of interest" description="Disordered" evidence="11">
    <location>
        <begin position="590"/>
        <end position="639"/>
    </location>
</feature>
<dbReference type="SMART" id="SM00273">
    <property type="entry name" value="ENTH"/>
    <property type="match status" value="1"/>
</dbReference>
<protein>
    <recommendedName>
        <fullName evidence="12">ENTH domain-containing protein</fullName>
    </recommendedName>
</protein>
<proteinExistence type="inferred from homology"/>
<dbReference type="SUPFAM" id="SSF48464">
    <property type="entry name" value="ENTH/VHS domain"/>
    <property type="match status" value="1"/>
</dbReference>
<evidence type="ECO:0000256" key="11">
    <source>
        <dbReference type="SAM" id="MobiDB-lite"/>
    </source>
</evidence>
<dbReference type="Gene3D" id="1.20.58.150">
    <property type="entry name" value="ANTH domain"/>
    <property type="match status" value="2"/>
</dbReference>
<evidence type="ECO:0000256" key="9">
    <source>
        <dbReference type="ARBA" id="ARBA00023329"/>
    </source>
</evidence>
<evidence type="ECO:0000256" key="1">
    <source>
        <dbReference type="ARBA" id="ARBA00004132"/>
    </source>
</evidence>
<evidence type="ECO:0000256" key="5">
    <source>
        <dbReference type="ARBA" id="ARBA00022583"/>
    </source>
</evidence>
<dbReference type="GO" id="GO:0098894">
    <property type="term" value="C:extrinsic component of presynaptic endocytic zone membrane"/>
    <property type="evidence" value="ECO:0007669"/>
    <property type="project" value="TreeGrafter"/>
</dbReference>
<comment type="subunit">
    <text evidence="10">Binds clathrin and phosphatidylinositol 4,5-bisphosphate.</text>
</comment>
<dbReference type="FunFam" id="1.25.40.90:FF:000017">
    <property type="entry name" value="Phosphatidylinositol-binding clathrin assembly protein LAP"/>
    <property type="match status" value="1"/>
</dbReference>
<feature type="region of interest" description="Disordered" evidence="11">
    <location>
        <begin position="361"/>
        <end position="393"/>
    </location>
</feature>
<dbReference type="GO" id="GO:0005794">
    <property type="term" value="C:Golgi apparatus"/>
    <property type="evidence" value="ECO:0007669"/>
    <property type="project" value="UniProtKB-SubCell"/>
</dbReference>
<dbReference type="Proteomes" id="UP000759131">
    <property type="component" value="Unassembled WGS sequence"/>
</dbReference>
<feature type="region of interest" description="Disordered" evidence="11">
    <location>
        <begin position="658"/>
        <end position="697"/>
    </location>
</feature>
<evidence type="ECO:0000259" key="12">
    <source>
        <dbReference type="PROSITE" id="PS50942"/>
    </source>
</evidence>
<dbReference type="EMBL" id="OC854914">
    <property type="protein sequence ID" value="CAD7620756.1"/>
    <property type="molecule type" value="Genomic_DNA"/>
</dbReference>
<organism evidence="13">
    <name type="scientific">Medioppia subpectinata</name>
    <dbReference type="NCBI Taxonomy" id="1979941"/>
    <lineage>
        <taxon>Eukaryota</taxon>
        <taxon>Metazoa</taxon>
        <taxon>Ecdysozoa</taxon>
        <taxon>Arthropoda</taxon>
        <taxon>Chelicerata</taxon>
        <taxon>Arachnida</taxon>
        <taxon>Acari</taxon>
        <taxon>Acariformes</taxon>
        <taxon>Sarcoptiformes</taxon>
        <taxon>Oribatida</taxon>
        <taxon>Brachypylina</taxon>
        <taxon>Oppioidea</taxon>
        <taxon>Oppiidae</taxon>
        <taxon>Medioppia</taxon>
    </lineage>
</organism>
<evidence type="ECO:0000256" key="3">
    <source>
        <dbReference type="ARBA" id="ARBA00004600"/>
    </source>
</evidence>
<keyword evidence="5" id="KW-0254">Endocytosis</keyword>
<dbReference type="GO" id="GO:0005546">
    <property type="term" value="F:phosphatidylinositol-4,5-bisphosphate binding"/>
    <property type="evidence" value="ECO:0007669"/>
    <property type="project" value="TreeGrafter"/>
</dbReference>
<comment type="subcellular location">
    <subcellularLocation>
        <location evidence="1">Cytoplasmic vesicle</location>
        <location evidence="1">Clathrin-coated vesicle</location>
    </subcellularLocation>
    <subcellularLocation>
        <location evidence="2">Golgi apparatus</location>
    </subcellularLocation>
    <subcellularLocation>
        <location evidence="3">Membrane</location>
        <location evidence="3">Clathrin-coated pit</location>
    </subcellularLocation>
</comment>
<evidence type="ECO:0000256" key="6">
    <source>
        <dbReference type="ARBA" id="ARBA00023034"/>
    </source>
</evidence>
<comment type="similarity">
    <text evidence="4">Belongs to the PICALM/SNAP91 family.</text>
</comment>
<dbReference type="GO" id="GO:0040011">
    <property type="term" value="P:locomotion"/>
    <property type="evidence" value="ECO:0007669"/>
    <property type="project" value="UniProtKB-ARBA"/>
</dbReference>
<dbReference type="InterPro" id="IPR013809">
    <property type="entry name" value="ENTH"/>
</dbReference>
<dbReference type="OrthoDB" id="44015at2759"/>
<dbReference type="GO" id="GO:0072583">
    <property type="term" value="P:clathrin-dependent endocytosis"/>
    <property type="evidence" value="ECO:0007669"/>
    <property type="project" value="InterPro"/>
</dbReference>
<evidence type="ECO:0000256" key="8">
    <source>
        <dbReference type="ARBA" id="ARBA00023176"/>
    </source>
</evidence>
<accession>A0A7R9KCX2</accession>
<dbReference type="GO" id="GO:0005905">
    <property type="term" value="C:clathrin-coated pit"/>
    <property type="evidence" value="ECO:0007669"/>
    <property type="project" value="UniProtKB-SubCell"/>
</dbReference>
<dbReference type="GO" id="GO:0005545">
    <property type="term" value="F:1-phosphatidylinositol binding"/>
    <property type="evidence" value="ECO:0007669"/>
    <property type="project" value="InterPro"/>
</dbReference>
<evidence type="ECO:0000256" key="10">
    <source>
        <dbReference type="ARBA" id="ARBA00064895"/>
    </source>
</evidence>
<dbReference type="InterPro" id="IPR014712">
    <property type="entry name" value="ANTH_dom_sf"/>
</dbReference>
<name>A0A7R9KCX2_9ACAR</name>
<dbReference type="PROSITE" id="PS50942">
    <property type="entry name" value="ENTH"/>
    <property type="match status" value="1"/>
</dbReference>
<feature type="domain" description="ENTH" evidence="12">
    <location>
        <begin position="20"/>
        <end position="151"/>
    </location>
</feature>
<feature type="region of interest" description="Disordered" evidence="11">
    <location>
        <begin position="1004"/>
        <end position="1026"/>
    </location>
</feature>
<keyword evidence="6" id="KW-0333">Golgi apparatus</keyword>
<feature type="region of interest" description="Disordered" evidence="11">
    <location>
        <begin position="780"/>
        <end position="801"/>
    </location>
</feature>
<feature type="compositionally biased region" description="Polar residues" evidence="11">
    <location>
        <begin position="367"/>
        <end position="391"/>
    </location>
</feature>
<evidence type="ECO:0000313" key="13">
    <source>
        <dbReference type="EMBL" id="CAD7620756.1"/>
    </source>
</evidence>